<organism evidence="2 3">
    <name type="scientific">Candidatus Nephthysia bennettiae</name>
    <dbReference type="NCBI Taxonomy" id="3127016"/>
    <lineage>
        <taxon>Bacteria</taxon>
        <taxon>Bacillati</taxon>
        <taxon>Candidatus Dormiibacterota</taxon>
        <taxon>Candidatus Dormibacteria</taxon>
        <taxon>Candidatus Dormibacterales</taxon>
        <taxon>Candidatus Dormibacteraceae</taxon>
        <taxon>Candidatus Nephthysia</taxon>
    </lineage>
</organism>
<evidence type="ECO:0000313" key="2">
    <source>
        <dbReference type="EMBL" id="MBJ7600416.1"/>
    </source>
</evidence>
<name>A0A934K2J4_9BACT</name>
<evidence type="ECO:0000313" key="3">
    <source>
        <dbReference type="Proteomes" id="UP000612893"/>
    </source>
</evidence>
<gene>
    <name evidence="2" type="ORF">JF922_20380</name>
</gene>
<evidence type="ECO:0008006" key="4">
    <source>
        <dbReference type="Google" id="ProtNLM"/>
    </source>
</evidence>
<feature type="transmembrane region" description="Helical" evidence="1">
    <location>
        <begin position="138"/>
        <end position="157"/>
    </location>
</feature>
<keyword evidence="1" id="KW-0472">Membrane</keyword>
<keyword evidence="1" id="KW-1133">Transmembrane helix</keyword>
<comment type="caution">
    <text evidence="2">The sequence shown here is derived from an EMBL/GenBank/DDBJ whole genome shotgun (WGS) entry which is preliminary data.</text>
</comment>
<feature type="transmembrane region" description="Helical" evidence="1">
    <location>
        <begin position="36"/>
        <end position="69"/>
    </location>
</feature>
<dbReference type="RefSeq" id="WP_338204229.1">
    <property type="nucleotide sequence ID" value="NZ_JAEKNR010000203.1"/>
</dbReference>
<sequence>MDVLLTIAFYVCAGLALAGALSSALLPGASPWRPLALLALAVGTAGVLAALSAGFAALVTLVCLGTVAVLLSGPRATAAAVGAVREHRRLAQVGALAAAALFVTLAYAAVRGDFVRGTYPGGWFGAAFLGRLLFTRDAVAMQAVAFALLIGLTGVAVRAQGGR</sequence>
<dbReference type="EMBL" id="JAEKNR010000203">
    <property type="protein sequence ID" value="MBJ7600416.1"/>
    <property type="molecule type" value="Genomic_DNA"/>
</dbReference>
<keyword evidence="1" id="KW-0812">Transmembrane</keyword>
<reference evidence="2" key="1">
    <citation type="submission" date="2020-10" db="EMBL/GenBank/DDBJ databases">
        <title>Ca. Dormibacterota MAGs.</title>
        <authorList>
            <person name="Montgomery K."/>
        </authorList>
    </citation>
    <scope>NUCLEOTIDE SEQUENCE [LARGE SCALE GENOMIC DNA]</scope>
    <source>
        <strain evidence="2">SC8812_S17_10</strain>
    </source>
</reference>
<keyword evidence="3" id="KW-1185">Reference proteome</keyword>
<evidence type="ECO:0000256" key="1">
    <source>
        <dbReference type="SAM" id="Phobius"/>
    </source>
</evidence>
<proteinExistence type="predicted"/>
<feature type="transmembrane region" description="Helical" evidence="1">
    <location>
        <begin position="90"/>
        <end position="110"/>
    </location>
</feature>
<accession>A0A934K2J4</accession>
<protein>
    <recommendedName>
        <fullName evidence="4">NADH-quinone oxidoreductase subunit J</fullName>
    </recommendedName>
</protein>
<dbReference type="AlphaFoldDB" id="A0A934K2J4"/>
<dbReference type="Proteomes" id="UP000612893">
    <property type="component" value="Unassembled WGS sequence"/>
</dbReference>